<protein>
    <submittedName>
        <fullName evidence="1">Uncharacterized protein</fullName>
    </submittedName>
</protein>
<name>A0ACC3YX40_COLTU</name>
<accession>A0ACC3YX40</accession>
<reference evidence="1 2" key="1">
    <citation type="journal article" date="2020" name="Phytopathology">
        <title>Genome Sequence Resources of Colletotrichum truncatum, C. plurivorum, C. musicola, and C. sojae: Four Species Pathogenic to Soybean (Glycine max).</title>
        <authorList>
            <person name="Rogerio F."/>
            <person name="Boufleur T.R."/>
            <person name="Ciampi-Guillardi M."/>
            <person name="Sukno S.A."/>
            <person name="Thon M.R."/>
            <person name="Massola Junior N.S."/>
            <person name="Baroncelli R."/>
        </authorList>
    </citation>
    <scope>NUCLEOTIDE SEQUENCE [LARGE SCALE GENOMIC DNA]</scope>
    <source>
        <strain evidence="1 2">CMES1059</strain>
    </source>
</reference>
<gene>
    <name evidence="1" type="ORF">CTRU02_208714</name>
</gene>
<proteinExistence type="predicted"/>
<sequence>MDSFRSEAILQDRLTLQPCIIPGLFQNGRASSPKRVEELAFNSIAVRENPQSRQSLRHQHNRSQGRKLQRGERVANEVQTFVGRPKTSTNEVLELPPYQLHDIYVDWRSRQQHDFGSYDERYDKEREPIGPPERTYGEQAKEQGHLRNEYSSLSPFQRPSSNETTNYSSWSMNNNEELSVSHQPGLRHSSDTPEPIRKSMRETGVFDGTGITGKDRNSRTEAFAVDKLFRHTDDLLERGRYATQEHNSRPHITIVQQPAIFHYRDKGTMATAEPLAMSQTQFSTKAVTKLEHGDVVNCTTKLGSPGTHMESHGLLPSDVIRQTTDRSVQVESGIFSSQCEDYTRNQVYITEQERSNPQRREISTQTSPKANVQTQAQTPESTKNAFLNNMNMRSAIANASKLSESRIEDPINTKDSREVAAKCRSGLQSKPASFETVASNLNTTICKSTSRFGDIADPTDCQPPFPTENQAYTYRTNQPHTNTREINHTMNVLVLTPIIRSK</sequence>
<organism evidence="1 2">
    <name type="scientific">Colletotrichum truncatum</name>
    <name type="common">Anthracnose fungus</name>
    <name type="synonym">Colletotrichum capsici</name>
    <dbReference type="NCBI Taxonomy" id="5467"/>
    <lineage>
        <taxon>Eukaryota</taxon>
        <taxon>Fungi</taxon>
        <taxon>Dikarya</taxon>
        <taxon>Ascomycota</taxon>
        <taxon>Pezizomycotina</taxon>
        <taxon>Sordariomycetes</taxon>
        <taxon>Hypocreomycetidae</taxon>
        <taxon>Glomerellales</taxon>
        <taxon>Glomerellaceae</taxon>
        <taxon>Colletotrichum</taxon>
        <taxon>Colletotrichum truncatum species complex</taxon>
    </lineage>
</organism>
<dbReference type="EMBL" id="VUJX02000005">
    <property type="protein sequence ID" value="KAL0936499.1"/>
    <property type="molecule type" value="Genomic_DNA"/>
</dbReference>
<evidence type="ECO:0000313" key="2">
    <source>
        <dbReference type="Proteomes" id="UP000805649"/>
    </source>
</evidence>
<keyword evidence="2" id="KW-1185">Reference proteome</keyword>
<comment type="caution">
    <text evidence="1">The sequence shown here is derived from an EMBL/GenBank/DDBJ whole genome shotgun (WGS) entry which is preliminary data.</text>
</comment>
<evidence type="ECO:0000313" key="1">
    <source>
        <dbReference type="EMBL" id="KAL0936499.1"/>
    </source>
</evidence>
<dbReference type="Proteomes" id="UP000805649">
    <property type="component" value="Unassembled WGS sequence"/>
</dbReference>